<accession>A4UX16</accession>
<dbReference type="GO" id="GO:0008810">
    <property type="term" value="F:cellulase activity"/>
    <property type="evidence" value="ECO:0007669"/>
    <property type="project" value="UniProtKB-EC"/>
</dbReference>
<keyword evidence="9" id="KW-0624">Polysaccharide degradation</keyword>
<keyword evidence="6" id="KW-0325">Glycoprotein</keyword>
<dbReference type="GO" id="GO:0030245">
    <property type="term" value="P:cellulose catabolic process"/>
    <property type="evidence" value="ECO:0007669"/>
    <property type="project" value="UniProtKB-KW"/>
</dbReference>
<evidence type="ECO:0000256" key="2">
    <source>
        <dbReference type="ARBA" id="ARBA00006044"/>
    </source>
</evidence>
<keyword evidence="5" id="KW-0136">Cellulose degradation</keyword>
<dbReference type="InterPro" id="IPR037019">
    <property type="entry name" value="Glyco_hydro_7_sf"/>
</dbReference>
<dbReference type="InterPro" id="IPR001722">
    <property type="entry name" value="Glyco_hydro_7"/>
</dbReference>
<dbReference type="InterPro" id="IPR013320">
    <property type="entry name" value="ConA-like_dom_sf"/>
</dbReference>
<keyword evidence="4 10" id="KW-0378">Hydrolase</keyword>
<protein>
    <recommendedName>
        <fullName evidence="3">cellulase</fullName>
        <ecNumber evidence="3">3.2.1.4</ecNumber>
    </recommendedName>
</protein>
<dbReference type="PANTHER" id="PTHR33753:SF1">
    <property type="entry name" value="ENDO-BETA-1,4-GLUCANASE CELB"/>
    <property type="match status" value="1"/>
</dbReference>
<comment type="catalytic activity">
    <reaction evidence="1">
        <text>Endohydrolysis of (1-&gt;4)-beta-D-glucosidic linkages in cellulose, lichenin and cereal beta-D-glucans.</text>
        <dbReference type="EC" id="3.2.1.4"/>
    </reaction>
</comment>
<dbReference type="PANTHER" id="PTHR33753">
    <property type="entry name" value="1,4-BETA-D-GLUCAN CELLOBIOHYDROLASE B"/>
    <property type="match status" value="1"/>
</dbReference>
<dbReference type="SUPFAM" id="SSF49899">
    <property type="entry name" value="Concanavalin A-like lectins/glucanases"/>
    <property type="match status" value="1"/>
</dbReference>
<organism evidence="10">
    <name type="scientific">uncultured symbiotic protist of Mastotermes darwiniensis</name>
    <dbReference type="NCBI Taxonomy" id="403661"/>
    <lineage>
        <taxon>Eukaryota</taxon>
        <taxon>environmental samples</taxon>
    </lineage>
</organism>
<evidence type="ECO:0000256" key="6">
    <source>
        <dbReference type="ARBA" id="ARBA00023180"/>
    </source>
</evidence>
<evidence type="ECO:0000256" key="9">
    <source>
        <dbReference type="ARBA" id="ARBA00023326"/>
    </source>
</evidence>
<evidence type="ECO:0000256" key="7">
    <source>
        <dbReference type="ARBA" id="ARBA00023277"/>
    </source>
</evidence>
<reference evidence="10" key="1">
    <citation type="journal article" date="2010" name="PLoS ONE">
        <title>Phylogenetic analysis of cellulolytic enzyme genes from representative lineages of termites and a related cockroach.</title>
        <authorList>
            <person name="Todaka N."/>
            <person name="Inoue T."/>
            <person name="Saita K."/>
            <person name="Ohkuma M."/>
            <person name="Nalepa C.A."/>
            <person name="Lenz M."/>
            <person name="Kudo T."/>
            <person name="Moriya S."/>
        </authorList>
    </citation>
    <scope>NUCLEOTIDE SEQUENCE</scope>
</reference>
<dbReference type="Gene3D" id="2.70.100.10">
    <property type="entry name" value="Glycoside hydrolase, family 7, domain"/>
    <property type="match status" value="1"/>
</dbReference>
<evidence type="ECO:0000256" key="5">
    <source>
        <dbReference type="ARBA" id="ARBA00023001"/>
    </source>
</evidence>
<evidence type="ECO:0000313" key="10">
    <source>
        <dbReference type="EMBL" id="BAF57426.1"/>
    </source>
</evidence>
<dbReference type="EMBL" id="AB274667">
    <property type="protein sequence ID" value="BAF57426.1"/>
    <property type="molecule type" value="mRNA"/>
</dbReference>
<name>A4UX16_9EUKA</name>
<dbReference type="CAZy" id="GH7">
    <property type="family name" value="Glycoside Hydrolase Family 7"/>
</dbReference>
<evidence type="ECO:0000256" key="8">
    <source>
        <dbReference type="ARBA" id="ARBA00023295"/>
    </source>
</evidence>
<proteinExistence type="evidence at transcript level"/>
<dbReference type="Pfam" id="PF00840">
    <property type="entry name" value="Glyco_hydro_7"/>
    <property type="match status" value="2"/>
</dbReference>
<keyword evidence="7" id="KW-0119">Carbohydrate metabolism</keyword>
<sequence>MLVFFFSYSLSANATEVHPKLQWSRCTKAGCTKVNAFVVHDKHIGDVAHRGADQLDYEKEVGVVTSGGTISQRLVSTYKGKKVIGSRLYLMTEDDKYYQLFNFVGKEITYTVDMSQIPCSVNAALYTSEMPKGGKPTKDDANLGAQGGTGYCDANCVDGGCCPEFDIQEASSKAMVFTAHTCQTPTNGCDSSGCGYNPYRDSKDKTFWAVGGKVDVSKPVTVVTQFVSVGTSLSEVKRKYVQGGKVIEAAQSLNDKFCNWNGGQGRSMSAMGASFTRGHVLVFSLWDGDGMSWMDGGNAGPCTSYSHTQVEATSPNLKVTWSNIKFGDIDSTY</sequence>
<dbReference type="EC" id="3.2.1.4" evidence="3"/>
<dbReference type="AlphaFoldDB" id="A4UX16"/>
<evidence type="ECO:0000256" key="3">
    <source>
        <dbReference type="ARBA" id="ARBA00012601"/>
    </source>
</evidence>
<comment type="similarity">
    <text evidence="2">Belongs to the glycosyl hydrolase 7 (cellulase C) family.</text>
</comment>
<dbReference type="PRINTS" id="PR00734">
    <property type="entry name" value="GLHYDRLASE7"/>
</dbReference>
<evidence type="ECO:0000256" key="4">
    <source>
        <dbReference type="ARBA" id="ARBA00022801"/>
    </source>
</evidence>
<keyword evidence="8" id="KW-0326">Glycosidase</keyword>
<evidence type="ECO:0000256" key="1">
    <source>
        <dbReference type="ARBA" id="ARBA00000966"/>
    </source>
</evidence>